<name>A0A7C0Y1Q7_THELI</name>
<evidence type="ECO:0000313" key="2">
    <source>
        <dbReference type="EMBL" id="HDD31262.1"/>
    </source>
</evidence>
<feature type="non-terminal residue" evidence="2">
    <location>
        <position position="1"/>
    </location>
</feature>
<dbReference type="Proteomes" id="UP000886210">
    <property type="component" value="Unassembled WGS sequence"/>
</dbReference>
<accession>A0A7C0Y1Q7</accession>
<keyword evidence="1" id="KW-0812">Transmembrane</keyword>
<keyword evidence="1" id="KW-0472">Membrane</keyword>
<dbReference type="EMBL" id="DQYG01000059">
    <property type="protein sequence ID" value="HDD31262.1"/>
    <property type="molecule type" value="Genomic_DNA"/>
</dbReference>
<dbReference type="AlphaFoldDB" id="A0A7C0Y1Q7"/>
<comment type="caution">
    <text evidence="2">The sequence shown here is derived from an EMBL/GenBank/DDBJ whole genome shotgun (WGS) entry which is preliminary data.</text>
</comment>
<gene>
    <name evidence="2" type="ORF">ENF72_01380</name>
</gene>
<feature type="transmembrane region" description="Helical" evidence="1">
    <location>
        <begin position="6"/>
        <end position="23"/>
    </location>
</feature>
<organism evidence="2">
    <name type="scientific">Thermococcus litoralis</name>
    <dbReference type="NCBI Taxonomy" id="2265"/>
    <lineage>
        <taxon>Archaea</taxon>
        <taxon>Methanobacteriati</taxon>
        <taxon>Methanobacteriota</taxon>
        <taxon>Thermococci</taxon>
        <taxon>Thermococcales</taxon>
        <taxon>Thermococcaceae</taxon>
        <taxon>Thermococcus</taxon>
    </lineage>
</organism>
<evidence type="ECO:0000256" key="1">
    <source>
        <dbReference type="SAM" id="Phobius"/>
    </source>
</evidence>
<reference evidence="2" key="1">
    <citation type="journal article" date="2020" name="mSystems">
        <title>Genome- and Community-Level Interaction Insights into Carbon Utilization and Element Cycling Functions of Hydrothermarchaeota in Hydrothermal Sediment.</title>
        <authorList>
            <person name="Zhou Z."/>
            <person name="Liu Y."/>
            <person name="Xu W."/>
            <person name="Pan J."/>
            <person name="Luo Z.H."/>
            <person name="Li M."/>
        </authorList>
    </citation>
    <scope>NUCLEOTIDE SEQUENCE [LARGE SCALE GENOMIC DNA]</scope>
    <source>
        <strain evidence="2">HyVt-151</strain>
    </source>
</reference>
<protein>
    <submittedName>
        <fullName evidence="2">ABC transporter permease</fullName>
    </submittedName>
</protein>
<keyword evidence="1" id="KW-1133">Transmembrane helix</keyword>
<proteinExistence type="predicted"/>
<sequence>EIIWLLFLIPLYWMIGYLIFKWAEKITRVIGYGGY</sequence>